<feature type="non-terminal residue" evidence="1">
    <location>
        <position position="1"/>
    </location>
</feature>
<dbReference type="Proteomes" id="UP000789525">
    <property type="component" value="Unassembled WGS sequence"/>
</dbReference>
<sequence>GVDILRAEVRAMEGELFLEVELWVELGIKEVVVLEVELRIGLRVVFFRFADENVEVIVEVNDECERLDSYNLDTVEI</sequence>
<keyword evidence="2" id="KW-1185">Reference proteome</keyword>
<gene>
    <name evidence="1" type="ORF">ACOLOM_LOCUS6418</name>
</gene>
<organism evidence="1 2">
    <name type="scientific">Acaulospora colombiana</name>
    <dbReference type="NCBI Taxonomy" id="27376"/>
    <lineage>
        <taxon>Eukaryota</taxon>
        <taxon>Fungi</taxon>
        <taxon>Fungi incertae sedis</taxon>
        <taxon>Mucoromycota</taxon>
        <taxon>Glomeromycotina</taxon>
        <taxon>Glomeromycetes</taxon>
        <taxon>Diversisporales</taxon>
        <taxon>Acaulosporaceae</taxon>
        <taxon>Acaulospora</taxon>
    </lineage>
</organism>
<accession>A0ACA9MRJ3</accession>
<dbReference type="EMBL" id="CAJVPT010013167">
    <property type="protein sequence ID" value="CAG8593601.1"/>
    <property type="molecule type" value="Genomic_DNA"/>
</dbReference>
<evidence type="ECO:0000313" key="2">
    <source>
        <dbReference type="Proteomes" id="UP000789525"/>
    </source>
</evidence>
<comment type="caution">
    <text evidence="1">The sequence shown here is derived from an EMBL/GenBank/DDBJ whole genome shotgun (WGS) entry which is preliminary data.</text>
</comment>
<proteinExistence type="predicted"/>
<reference evidence="1" key="1">
    <citation type="submission" date="2021-06" db="EMBL/GenBank/DDBJ databases">
        <authorList>
            <person name="Kallberg Y."/>
            <person name="Tangrot J."/>
            <person name="Rosling A."/>
        </authorList>
    </citation>
    <scope>NUCLEOTIDE SEQUENCE</scope>
    <source>
        <strain evidence="1">CL356</strain>
    </source>
</reference>
<evidence type="ECO:0000313" key="1">
    <source>
        <dbReference type="EMBL" id="CAG8593601.1"/>
    </source>
</evidence>
<name>A0ACA9MRJ3_9GLOM</name>
<protein>
    <submittedName>
        <fullName evidence="1">7859_t:CDS:1</fullName>
    </submittedName>
</protein>